<keyword evidence="2" id="KW-1185">Reference proteome</keyword>
<reference evidence="1 2" key="1">
    <citation type="journal article" date="2018" name="New Phytol.">
        <title>Phylogenomics of Endogonaceae and evolution of mycorrhizas within Mucoromycota.</title>
        <authorList>
            <person name="Chang Y."/>
            <person name="Desiro A."/>
            <person name="Na H."/>
            <person name="Sandor L."/>
            <person name="Lipzen A."/>
            <person name="Clum A."/>
            <person name="Barry K."/>
            <person name="Grigoriev I.V."/>
            <person name="Martin F.M."/>
            <person name="Stajich J.E."/>
            <person name="Smith M.E."/>
            <person name="Bonito G."/>
            <person name="Spatafora J.W."/>
        </authorList>
    </citation>
    <scope>NUCLEOTIDE SEQUENCE [LARGE SCALE GENOMIC DNA]</scope>
    <source>
        <strain evidence="1 2">GMNB39</strain>
    </source>
</reference>
<dbReference type="GO" id="GO:0072344">
    <property type="term" value="P:rescue of stalled ribosome"/>
    <property type="evidence" value="ECO:0007669"/>
    <property type="project" value="TreeGrafter"/>
</dbReference>
<dbReference type="GO" id="GO:1990116">
    <property type="term" value="P:ribosome-associated ubiquitin-dependent protein catabolic process"/>
    <property type="evidence" value="ECO:0007669"/>
    <property type="project" value="TreeGrafter"/>
</dbReference>
<comment type="caution">
    <text evidence="1">The sequence shown here is derived from an EMBL/GenBank/DDBJ whole genome shotgun (WGS) entry which is preliminary data.</text>
</comment>
<dbReference type="PANTHER" id="PTHR15239:SF6">
    <property type="entry name" value="RIBOSOME QUALITY CONTROL COMPLEX SUBUNIT NEMF"/>
    <property type="match status" value="1"/>
</dbReference>
<dbReference type="GO" id="GO:0000049">
    <property type="term" value="F:tRNA binding"/>
    <property type="evidence" value="ECO:0007669"/>
    <property type="project" value="TreeGrafter"/>
</dbReference>
<organism evidence="1 2">
    <name type="scientific">Jimgerdemannia flammicorona</name>
    <dbReference type="NCBI Taxonomy" id="994334"/>
    <lineage>
        <taxon>Eukaryota</taxon>
        <taxon>Fungi</taxon>
        <taxon>Fungi incertae sedis</taxon>
        <taxon>Mucoromycota</taxon>
        <taxon>Mucoromycotina</taxon>
        <taxon>Endogonomycetes</taxon>
        <taxon>Endogonales</taxon>
        <taxon>Endogonaceae</taxon>
        <taxon>Jimgerdemannia</taxon>
    </lineage>
</organism>
<dbReference type="GO" id="GO:0043023">
    <property type="term" value="F:ribosomal large subunit binding"/>
    <property type="evidence" value="ECO:0007669"/>
    <property type="project" value="TreeGrafter"/>
</dbReference>
<dbReference type="Pfam" id="PF05833">
    <property type="entry name" value="NFACT_N"/>
    <property type="match status" value="1"/>
</dbReference>
<dbReference type="PANTHER" id="PTHR15239">
    <property type="entry name" value="NUCLEAR EXPORT MEDIATOR FACTOR NEMF"/>
    <property type="match status" value="1"/>
</dbReference>
<sequence length="282" mass="32288">MPYYAILCEIGKDKKSKSKPVLWATVTWRKVSVRFGARAFTDIVVRVYRPRRACNCREPERKVPLDRWSFFDNSSFIRWSPDRKELILIESGIRIHTTQFARDKATTPSSFCIKIRKHLRTRRLTDVRQLGSDRIVDFHFGGGDSNHEFRILSLLRVVQPNENIHMAVGEIYDTQMVARDFQAATAERLQEVLKKAGPKDVLKKLLNSAFDYGPALSEHAIIHAGLNPNMKIATEFDTSTDSPQFKALLDGLQTADRMILECGQTVQKHARTMDEEDPDALI</sequence>
<dbReference type="GO" id="GO:1990112">
    <property type="term" value="C:RQC complex"/>
    <property type="evidence" value="ECO:0007669"/>
    <property type="project" value="TreeGrafter"/>
</dbReference>
<evidence type="ECO:0000313" key="1">
    <source>
        <dbReference type="EMBL" id="RUP17894.1"/>
    </source>
</evidence>
<feature type="non-terminal residue" evidence="1">
    <location>
        <position position="282"/>
    </location>
</feature>
<dbReference type="AlphaFoldDB" id="A0A433B9Y4"/>
<dbReference type="InterPro" id="IPR051608">
    <property type="entry name" value="RQC_Subunit_NEMF"/>
</dbReference>
<dbReference type="Gene3D" id="2.30.310.10">
    <property type="entry name" value="ibrinogen binding protein from staphylococcus aureus domain"/>
    <property type="match status" value="1"/>
</dbReference>
<dbReference type="OrthoDB" id="207084at2759"/>
<gene>
    <name evidence="1" type="ORF">BC936DRAFT_139407</name>
</gene>
<evidence type="ECO:0000313" key="2">
    <source>
        <dbReference type="Proteomes" id="UP000268093"/>
    </source>
</evidence>
<protein>
    <submittedName>
        <fullName evidence="1">Uncharacterized protein</fullName>
    </submittedName>
</protein>
<proteinExistence type="predicted"/>
<dbReference type="Proteomes" id="UP000268093">
    <property type="component" value="Unassembled WGS sequence"/>
</dbReference>
<accession>A0A433B9Y4</accession>
<name>A0A433B9Y4_9FUNG</name>
<dbReference type="EMBL" id="RBNI01014954">
    <property type="protein sequence ID" value="RUP17894.1"/>
    <property type="molecule type" value="Genomic_DNA"/>
</dbReference>